<feature type="domain" description="BRCT" evidence="3">
    <location>
        <begin position="111"/>
        <end position="200"/>
    </location>
</feature>
<dbReference type="EMBL" id="MU251420">
    <property type="protein sequence ID" value="KAG9235885.1"/>
    <property type="molecule type" value="Genomic_DNA"/>
</dbReference>
<keyword evidence="1" id="KW-0677">Repeat</keyword>
<protein>
    <submittedName>
        <fullName evidence="4">BRCT domain-containing protein</fullName>
    </submittedName>
</protein>
<feature type="region of interest" description="Disordered" evidence="2">
    <location>
        <begin position="219"/>
        <end position="245"/>
    </location>
</feature>
<feature type="domain" description="BRCT" evidence="3">
    <location>
        <begin position="309"/>
        <end position="410"/>
    </location>
</feature>
<dbReference type="CDD" id="cd17723">
    <property type="entry name" value="BRCT_Rad4_rpt4"/>
    <property type="match status" value="1"/>
</dbReference>
<dbReference type="AlphaFoldDB" id="A0A9P7YLQ7"/>
<feature type="compositionally biased region" description="Basic and acidic residues" evidence="2">
    <location>
        <begin position="556"/>
        <end position="575"/>
    </location>
</feature>
<organism evidence="4 5">
    <name type="scientific">Amylocarpus encephaloides</name>
    <dbReference type="NCBI Taxonomy" id="45428"/>
    <lineage>
        <taxon>Eukaryota</taxon>
        <taxon>Fungi</taxon>
        <taxon>Dikarya</taxon>
        <taxon>Ascomycota</taxon>
        <taxon>Pezizomycotina</taxon>
        <taxon>Leotiomycetes</taxon>
        <taxon>Helotiales</taxon>
        <taxon>Helotiales incertae sedis</taxon>
        <taxon>Amylocarpus</taxon>
    </lineage>
</organism>
<evidence type="ECO:0000256" key="1">
    <source>
        <dbReference type="ARBA" id="ARBA00022737"/>
    </source>
</evidence>
<accession>A0A9P7YLQ7</accession>
<dbReference type="InterPro" id="IPR001357">
    <property type="entry name" value="BRCT_dom"/>
</dbReference>
<dbReference type="GO" id="GO:0033314">
    <property type="term" value="P:mitotic DNA replication checkpoint signaling"/>
    <property type="evidence" value="ECO:0007669"/>
    <property type="project" value="TreeGrafter"/>
</dbReference>
<dbReference type="GO" id="GO:0007095">
    <property type="term" value="P:mitotic G2 DNA damage checkpoint signaling"/>
    <property type="evidence" value="ECO:0007669"/>
    <property type="project" value="TreeGrafter"/>
</dbReference>
<feature type="domain" description="BRCT" evidence="3">
    <location>
        <begin position="16"/>
        <end position="89"/>
    </location>
</feature>
<evidence type="ECO:0000313" key="5">
    <source>
        <dbReference type="Proteomes" id="UP000824998"/>
    </source>
</evidence>
<proteinExistence type="predicted"/>
<dbReference type="PANTHER" id="PTHR13561:SF20">
    <property type="entry name" value="DNA TOPOISOMERASE 2-BINDING PROTEIN 1"/>
    <property type="match status" value="1"/>
</dbReference>
<dbReference type="Gene3D" id="3.40.50.10190">
    <property type="entry name" value="BRCT domain"/>
    <property type="match status" value="4"/>
</dbReference>
<name>A0A9P7YLQ7_9HELO</name>
<feature type="region of interest" description="Disordered" evidence="2">
    <location>
        <begin position="514"/>
        <end position="656"/>
    </location>
</feature>
<dbReference type="Pfam" id="PF12738">
    <property type="entry name" value="PTCB-BRCT"/>
    <property type="match status" value="3"/>
</dbReference>
<dbReference type="PANTHER" id="PTHR13561">
    <property type="entry name" value="DNA REPLICATION REGULATOR DPB11-RELATED"/>
    <property type="match status" value="1"/>
</dbReference>
<sequence length="777" mass="86139">MNNSHPKSVPLNGESDNPLPLAGAVICCTSLPEEKRTQIAEHVEQMGGIHRYDLTLDVTHLVVGDYNTPKYRYVAKGRPDVKPMTIEWIEAVRGLWINDAEIDVEALEKEHTLPIFNGLKFSMTGCDSPDDRAEIADQVRSNGAAYEGDLTKQITHLISFRTEGAKYKAAKAWNIQIISIEWLRDSLERGMILDEELYDPILPEVERGIGAWDRTMPKRTSLGKRSRDDSISGLEGAKRKLRRTASTKLNSHSEQLWGDIVGGGNVIEVSRSGVWDVQGETLQRSKVQPKEEKLVESKPCLNILDQKPVAEGIFSGCRFYCHGFPQTKVDVLCGHLTPNGAEVVASLEDLCSLSETCILRHRFMIVPHDLPVSKHPEVPQTEPPIREATDWWVERCLHHKNFIDPSDHVVGRPFPIFPIEGFPGMTICSSAFSGIDLLHVTRSIELIGAKYSEDLTPQCSMLITKSFQGLRKDKYEHAVEWNVPVVAAEWLWKCIESGSLMELKPHRYRSRKSLEALPKSKEAQSTTGKKANAEDKAAPKPSSGPRLVASAFFTADKGDKVKNEPESYTKPREIDASDATTQDPSTKSAPLSERDPNSPSKTVSTAPAPSGHPHSNSRPREDYSNDITDLLAKTKRAQPAQSEAPEGGRKRSTNRILGRVTSNLSTTSTIHSRATSVDSTATHGNPVQYPTMAKNSQIDAFLNDLNVAGEDQPPPATQLHYEDPASDEIKERVLARMKGEALPRTSRVKERAVTIAMGNMAGHETRTRTTRMGRGVR</sequence>
<dbReference type="InterPro" id="IPR036420">
    <property type="entry name" value="BRCT_dom_sf"/>
</dbReference>
<dbReference type="SMART" id="SM00292">
    <property type="entry name" value="BRCT"/>
    <property type="match status" value="3"/>
</dbReference>
<dbReference type="Proteomes" id="UP000824998">
    <property type="component" value="Unassembled WGS sequence"/>
</dbReference>
<evidence type="ECO:0000259" key="3">
    <source>
        <dbReference type="PROSITE" id="PS50172"/>
    </source>
</evidence>
<dbReference type="OrthoDB" id="251770at2759"/>
<dbReference type="PROSITE" id="PS50172">
    <property type="entry name" value="BRCT"/>
    <property type="match status" value="4"/>
</dbReference>
<feature type="domain" description="BRCT" evidence="3">
    <location>
        <begin position="422"/>
        <end position="508"/>
    </location>
</feature>
<gene>
    <name evidence="4" type="ORF">BJ875DRAFT_457932</name>
</gene>
<evidence type="ECO:0000256" key="2">
    <source>
        <dbReference type="SAM" id="MobiDB-lite"/>
    </source>
</evidence>
<keyword evidence="5" id="KW-1185">Reference proteome</keyword>
<dbReference type="SUPFAM" id="SSF52113">
    <property type="entry name" value="BRCT domain"/>
    <property type="match status" value="4"/>
</dbReference>
<evidence type="ECO:0000313" key="4">
    <source>
        <dbReference type="EMBL" id="KAG9235885.1"/>
    </source>
</evidence>
<dbReference type="CDD" id="cd17731">
    <property type="entry name" value="BRCT_TopBP1_rpt2_like"/>
    <property type="match status" value="1"/>
</dbReference>
<feature type="compositionally biased region" description="Polar residues" evidence="2">
    <location>
        <begin position="597"/>
        <end position="607"/>
    </location>
</feature>
<reference evidence="4" key="1">
    <citation type="journal article" date="2021" name="IMA Fungus">
        <title>Genomic characterization of three marine fungi, including Emericellopsis atlantica sp. nov. with signatures of a generalist lifestyle and marine biomass degradation.</title>
        <authorList>
            <person name="Hagestad O.C."/>
            <person name="Hou L."/>
            <person name="Andersen J.H."/>
            <person name="Hansen E.H."/>
            <person name="Altermark B."/>
            <person name="Li C."/>
            <person name="Kuhnert E."/>
            <person name="Cox R.J."/>
            <person name="Crous P.W."/>
            <person name="Spatafora J.W."/>
            <person name="Lail K."/>
            <person name="Amirebrahimi M."/>
            <person name="Lipzen A."/>
            <person name="Pangilinan J."/>
            <person name="Andreopoulos W."/>
            <person name="Hayes R.D."/>
            <person name="Ng V."/>
            <person name="Grigoriev I.V."/>
            <person name="Jackson S.A."/>
            <person name="Sutton T.D.S."/>
            <person name="Dobson A.D.W."/>
            <person name="Rama T."/>
        </authorList>
    </citation>
    <scope>NUCLEOTIDE SEQUENCE</scope>
    <source>
        <strain evidence="4">TRa018bII</strain>
    </source>
</reference>
<feature type="compositionally biased region" description="Polar residues" evidence="2">
    <location>
        <begin position="578"/>
        <end position="589"/>
    </location>
</feature>
<dbReference type="CDD" id="cd18433">
    <property type="entry name" value="BRCT_Rad4_rpt3"/>
    <property type="match status" value="1"/>
</dbReference>
<dbReference type="InterPro" id="IPR059215">
    <property type="entry name" value="BRCT2_TopBP1-like"/>
</dbReference>
<comment type="caution">
    <text evidence="4">The sequence shown here is derived from an EMBL/GenBank/DDBJ whole genome shotgun (WGS) entry which is preliminary data.</text>
</comment>
<dbReference type="GO" id="GO:0006270">
    <property type="term" value="P:DNA replication initiation"/>
    <property type="evidence" value="ECO:0007669"/>
    <property type="project" value="TreeGrafter"/>
</dbReference>